<evidence type="ECO:0000313" key="10">
    <source>
        <dbReference type="EMBL" id="KAF7306613.1"/>
    </source>
</evidence>
<dbReference type="Proteomes" id="UP000636479">
    <property type="component" value="Unassembled WGS sequence"/>
</dbReference>
<reference evidence="10" key="1">
    <citation type="submission" date="2020-05" db="EMBL/GenBank/DDBJ databases">
        <title>Mycena genomes resolve the evolution of fungal bioluminescence.</title>
        <authorList>
            <person name="Tsai I.J."/>
        </authorList>
    </citation>
    <scope>NUCLEOTIDE SEQUENCE</scope>
    <source>
        <strain evidence="10">171206Taipei</strain>
    </source>
</reference>
<protein>
    <submittedName>
        <fullName evidence="10">MED6-domain-containing protein</fullName>
    </submittedName>
</protein>
<dbReference type="PROSITE" id="PS00028">
    <property type="entry name" value="ZINC_FINGER_C2H2_1"/>
    <property type="match status" value="2"/>
</dbReference>
<keyword evidence="6" id="KW-0804">Transcription</keyword>
<evidence type="ECO:0000259" key="9">
    <source>
        <dbReference type="PROSITE" id="PS50157"/>
    </source>
</evidence>
<dbReference type="FunFam" id="3.30.160.60:FF:000446">
    <property type="entry name" value="Zinc finger protein"/>
    <property type="match status" value="1"/>
</dbReference>
<evidence type="ECO:0000256" key="5">
    <source>
        <dbReference type="ARBA" id="ARBA00023015"/>
    </source>
</evidence>
<evidence type="ECO:0000256" key="3">
    <source>
        <dbReference type="ARBA" id="ARBA00022771"/>
    </source>
</evidence>
<dbReference type="InterPro" id="IPR013087">
    <property type="entry name" value="Znf_C2H2_type"/>
</dbReference>
<dbReference type="AlphaFoldDB" id="A0A8H6SVE4"/>
<dbReference type="SMART" id="SM00355">
    <property type="entry name" value="ZnF_C2H2"/>
    <property type="match status" value="2"/>
</dbReference>
<evidence type="ECO:0000256" key="1">
    <source>
        <dbReference type="ARBA" id="ARBA00004123"/>
    </source>
</evidence>
<comment type="caution">
    <text evidence="10">The sequence shown here is derived from an EMBL/GenBank/DDBJ whole genome shotgun (WGS) entry which is preliminary data.</text>
</comment>
<dbReference type="PROSITE" id="PS50157">
    <property type="entry name" value="ZINC_FINGER_C2H2_2"/>
    <property type="match status" value="2"/>
</dbReference>
<keyword evidence="3 8" id="KW-0863">Zinc-finger</keyword>
<name>A0A8H6SVE4_9AGAR</name>
<keyword evidence="2" id="KW-0479">Metal-binding</keyword>
<dbReference type="OrthoDB" id="8117402at2759"/>
<comment type="subcellular location">
    <subcellularLocation>
        <location evidence="1">Nucleus</location>
    </subcellularLocation>
</comment>
<evidence type="ECO:0000256" key="2">
    <source>
        <dbReference type="ARBA" id="ARBA00022723"/>
    </source>
</evidence>
<keyword evidence="7" id="KW-0539">Nucleus</keyword>
<evidence type="ECO:0000256" key="6">
    <source>
        <dbReference type="ARBA" id="ARBA00023163"/>
    </source>
</evidence>
<sequence>MSATQFGPGTVFDEDFNKSLDFVSFQSPNDILAPHPDLFELELDSNLAGFDDEQLELLAIGQHDAYSLFRSDTPTRGPPSNITASSESAYDSLSSYSESFYNYPHSPQPPSNYSFPLDLEMDFQRIRVDAVSEYAVANDAAATTNSRISFAPTTAGDTRSTKIYSKAYNPRATFSDYGPSTRRPSIPVDIYGQLDFNGPGPTVSPSHISTQLPTIPAGQMAHVPEEEDYKVDDTRRKFKCPSCPRAFARAYNLKTHMATHDPNRTKPYVCSHRSCGRSFSRKHDLGRHLVSIHRDESQQREGSVCSSHHSIGSKQSIGVEQDIFEFFYRLRSSWAHRKYTLRPCSVSLPASLDEARIVPLWRNSMAQRRTCPRCEISSVIPRENS</sequence>
<dbReference type="Gene3D" id="3.30.160.60">
    <property type="entry name" value="Classic Zinc Finger"/>
    <property type="match status" value="2"/>
</dbReference>
<dbReference type="InterPro" id="IPR036236">
    <property type="entry name" value="Znf_C2H2_sf"/>
</dbReference>
<dbReference type="GO" id="GO:0005634">
    <property type="term" value="C:nucleus"/>
    <property type="evidence" value="ECO:0007669"/>
    <property type="project" value="UniProtKB-SubCell"/>
</dbReference>
<dbReference type="Pfam" id="PF00096">
    <property type="entry name" value="zf-C2H2"/>
    <property type="match status" value="2"/>
</dbReference>
<keyword evidence="11" id="KW-1185">Reference proteome</keyword>
<evidence type="ECO:0000256" key="4">
    <source>
        <dbReference type="ARBA" id="ARBA00022833"/>
    </source>
</evidence>
<dbReference type="SUPFAM" id="SSF57667">
    <property type="entry name" value="beta-beta-alpha zinc fingers"/>
    <property type="match status" value="1"/>
</dbReference>
<keyword evidence="4" id="KW-0862">Zinc</keyword>
<dbReference type="RefSeq" id="XP_037221632.1">
    <property type="nucleotide sequence ID" value="XM_037361340.1"/>
</dbReference>
<dbReference type="GO" id="GO:0008270">
    <property type="term" value="F:zinc ion binding"/>
    <property type="evidence" value="ECO:0007669"/>
    <property type="project" value="UniProtKB-KW"/>
</dbReference>
<dbReference type="InterPro" id="IPR051061">
    <property type="entry name" value="Zinc_finger_trans_reg"/>
</dbReference>
<feature type="domain" description="C2H2-type" evidence="9">
    <location>
        <begin position="268"/>
        <end position="298"/>
    </location>
</feature>
<proteinExistence type="predicted"/>
<feature type="domain" description="C2H2-type" evidence="9">
    <location>
        <begin position="238"/>
        <end position="265"/>
    </location>
</feature>
<keyword evidence="5" id="KW-0805">Transcription regulation</keyword>
<dbReference type="PANTHER" id="PTHR46179">
    <property type="entry name" value="ZINC FINGER PROTEIN"/>
    <property type="match status" value="1"/>
</dbReference>
<organism evidence="10 11">
    <name type="scientific">Mycena indigotica</name>
    <dbReference type="NCBI Taxonomy" id="2126181"/>
    <lineage>
        <taxon>Eukaryota</taxon>
        <taxon>Fungi</taxon>
        <taxon>Dikarya</taxon>
        <taxon>Basidiomycota</taxon>
        <taxon>Agaricomycotina</taxon>
        <taxon>Agaricomycetes</taxon>
        <taxon>Agaricomycetidae</taxon>
        <taxon>Agaricales</taxon>
        <taxon>Marasmiineae</taxon>
        <taxon>Mycenaceae</taxon>
        <taxon>Mycena</taxon>
    </lineage>
</organism>
<dbReference type="GO" id="GO:0006357">
    <property type="term" value="P:regulation of transcription by RNA polymerase II"/>
    <property type="evidence" value="ECO:0007669"/>
    <property type="project" value="TreeGrafter"/>
</dbReference>
<evidence type="ECO:0000256" key="8">
    <source>
        <dbReference type="PROSITE-ProRule" id="PRU00042"/>
    </source>
</evidence>
<evidence type="ECO:0000256" key="7">
    <source>
        <dbReference type="ARBA" id="ARBA00023242"/>
    </source>
</evidence>
<dbReference type="GeneID" id="59343856"/>
<accession>A0A8H6SVE4</accession>
<evidence type="ECO:0000313" key="11">
    <source>
        <dbReference type="Proteomes" id="UP000636479"/>
    </source>
</evidence>
<gene>
    <name evidence="10" type="ORF">MIND_00452700</name>
</gene>
<dbReference type="EMBL" id="JACAZF010000004">
    <property type="protein sequence ID" value="KAF7306613.1"/>
    <property type="molecule type" value="Genomic_DNA"/>
</dbReference>
<dbReference type="PANTHER" id="PTHR46179:SF13">
    <property type="entry name" value="C2H2-TYPE DOMAIN-CONTAINING PROTEIN"/>
    <property type="match status" value="1"/>
</dbReference>